<evidence type="ECO:0000313" key="2">
    <source>
        <dbReference type="EMBL" id="CAB4217272.1"/>
    </source>
</evidence>
<dbReference type="EMBL" id="LR797446">
    <property type="protein sequence ID" value="CAB4217272.1"/>
    <property type="molecule type" value="Genomic_DNA"/>
</dbReference>
<accession>A0A6J5QX02</accession>
<name>A0A6J5QX02_9CAUD</name>
<organism evidence="1">
    <name type="scientific">uncultured Caudovirales phage</name>
    <dbReference type="NCBI Taxonomy" id="2100421"/>
    <lineage>
        <taxon>Viruses</taxon>
        <taxon>Duplodnaviria</taxon>
        <taxon>Heunggongvirae</taxon>
        <taxon>Uroviricota</taxon>
        <taxon>Caudoviricetes</taxon>
        <taxon>Peduoviridae</taxon>
        <taxon>Maltschvirus</taxon>
        <taxon>Maltschvirus maltsch</taxon>
    </lineage>
</organism>
<protein>
    <submittedName>
        <fullName evidence="1">AAA domain containing protein</fullName>
    </submittedName>
</protein>
<sequence>MQNETTFQDVMAIYRRVRRASGLDDAERVARAAIGLIRETERSAAYLSYLEFEANVRALEKIAPQTYQRVVLDDLEALETVQPREVLVESVLRVNEVALLIGAAKANKTWIGIDLAMAITEGGRFMGALECAAGDVLYLDAESSREMLAERFRLCRLNSPREVGKLSVLCQRGKSPATISDAIDIIAQGISQSNARLCIIDTLSAYFPIINENDNAEATQIMSQLVKVAEEYACAMCIVHHTPKMSGTQRTVVDAAAGAGAYTRRADSIIAVRQEDGENYVDIRCRSFAQIERFVVTYGANMRPQAERCDGITQPVEKQKKVKRLGILI</sequence>
<gene>
    <name evidence="1" type="ORF">UFOVP1136_10</name>
    <name evidence="2" type="ORF">UFOVP1497_24</name>
    <name evidence="3" type="ORF">UFOVP1586_12</name>
</gene>
<evidence type="ECO:0000313" key="3">
    <source>
        <dbReference type="EMBL" id="CAB5238063.1"/>
    </source>
</evidence>
<reference evidence="1" key="1">
    <citation type="submission" date="2020-05" db="EMBL/GenBank/DDBJ databases">
        <authorList>
            <person name="Chiriac C."/>
            <person name="Salcher M."/>
            <person name="Ghai R."/>
            <person name="Kavagutti S V."/>
        </authorList>
    </citation>
    <scope>NUCLEOTIDE SEQUENCE</scope>
</reference>
<proteinExistence type="predicted"/>
<dbReference type="EMBL" id="LR797081">
    <property type="protein sequence ID" value="CAB4185921.1"/>
    <property type="molecule type" value="Genomic_DNA"/>
</dbReference>
<dbReference type="SUPFAM" id="SSF52540">
    <property type="entry name" value="P-loop containing nucleoside triphosphate hydrolases"/>
    <property type="match status" value="1"/>
</dbReference>
<dbReference type="InterPro" id="IPR027417">
    <property type="entry name" value="P-loop_NTPase"/>
</dbReference>
<evidence type="ECO:0000313" key="1">
    <source>
        <dbReference type="EMBL" id="CAB4185921.1"/>
    </source>
</evidence>
<dbReference type="Gene3D" id="3.40.50.300">
    <property type="entry name" value="P-loop containing nucleotide triphosphate hydrolases"/>
    <property type="match status" value="1"/>
</dbReference>
<dbReference type="Pfam" id="PF13481">
    <property type="entry name" value="AAA_25"/>
    <property type="match status" value="1"/>
</dbReference>
<dbReference type="EMBL" id="LR798455">
    <property type="protein sequence ID" value="CAB5238063.1"/>
    <property type="molecule type" value="Genomic_DNA"/>
</dbReference>